<evidence type="ECO:0000259" key="1">
    <source>
        <dbReference type="SMART" id="SM00507"/>
    </source>
</evidence>
<organism evidence="2 3">
    <name type="scientific">Clostridium chromiireducens</name>
    <dbReference type="NCBI Taxonomy" id="225345"/>
    <lineage>
        <taxon>Bacteria</taxon>
        <taxon>Bacillati</taxon>
        <taxon>Bacillota</taxon>
        <taxon>Clostridia</taxon>
        <taxon>Eubacteriales</taxon>
        <taxon>Clostridiaceae</taxon>
        <taxon>Clostridium</taxon>
    </lineage>
</organism>
<dbReference type="AlphaFoldDB" id="A0A964RRH1"/>
<dbReference type="EMBL" id="WSRQ01000058">
    <property type="protein sequence ID" value="MVX66476.1"/>
    <property type="molecule type" value="Genomic_DNA"/>
</dbReference>
<dbReference type="Pfam" id="PF01844">
    <property type="entry name" value="HNH"/>
    <property type="match status" value="1"/>
</dbReference>
<dbReference type="RefSeq" id="WP_160361025.1">
    <property type="nucleotide sequence ID" value="NZ_WSRQ01000058.1"/>
</dbReference>
<proteinExistence type="predicted"/>
<dbReference type="GO" id="GO:0004519">
    <property type="term" value="F:endonuclease activity"/>
    <property type="evidence" value="ECO:0007669"/>
    <property type="project" value="InterPro"/>
</dbReference>
<dbReference type="PANTHER" id="PTHR39639">
    <property type="entry name" value="CHROMOSOME 16, WHOLE GENOME SHOTGUN SEQUENCE"/>
    <property type="match status" value="1"/>
</dbReference>
<feature type="domain" description="HNH nuclease" evidence="1">
    <location>
        <begin position="544"/>
        <end position="598"/>
    </location>
</feature>
<dbReference type="GO" id="GO:0003676">
    <property type="term" value="F:nucleic acid binding"/>
    <property type="evidence" value="ECO:0007669"/>
    <property type="project" value="InterPro"/>
</dbReference>
<dbReference type="CDD" id="cd00085">
    <property type="entry name" value="HNHc"/>
    <property type="match status" value="1"/>
</dbReference>
<accession>A0A964RRH1</accession>
<gene>
    <name evidence="2" type="ORF">GKZ28_22635</name>
</gene>
<sequence length="604" mass="70179">MSKQISWIKKENNNANYIATKEVDFTTFVAGFDVAKKFYNQIISNISDGIQPGITKWIKIGIDDILYNCQIVYSNQNKLGIRLRKDEELMKLLKNKLSLSYNYITNKKGERHEGKIELPDDCKEYIDIYKGDAKDIFIFELISKSSQKNIIHNRALDYSDNEFSECNEKNYEQISNNYALIEEVVIKELENKNIEIINGGTERMKKLITQSERMNIESIEKKVNRGNIVLDPTFQRNYVYTDEKAASVIQSILLNMPLGVVYLAEIDNKNLCVDGQQRLTSIIRFINNKFPLKKLDVLTELGGLYFKDLNDDMKDIIYDYSMEITKIKECDYEQIYFLYEKLNVGSVKLNAQEIRRCVYAGYFNDMLEEIVEEGIVEKYFSEIDNNRLKRVEVLINALSFADNPNYKCSRKKLLNDYMEKHKNDDEKTVENQRNNIVRIFRLIEHILGDKAFKFKDKESLTLTLVYPIYSCFSNLNERDLRFNADSVREAIINITQADVCIFNPNGNVNGDPKGVKYTLDKIEKVIKDAIGDNCDTRMRNFPKEWREILFDKQEGICGICSQKILNINNAEIDHIIPFSQGGDSALSNAQLTHMHCNRSKNNRV</sequence>
<evidence type="ECO:0000313" key="3">
    <source>
        <dbReference type="Proteomes" id="UP000656077"/>
    </source>
</evidence>
<dbReference type="Proteomes" id="UP000656077">
    <property type="component" value="Unassembled WGS sequence"/>
</dbReference>
<dbReference type="GO" id="GO:0008270">
    <property type="term" value="F:zinc ion binding"/>
    <property type="evidence" value="ECO:0007669"/>
    <property type="project" value="InterPro"/>
</dbReference>
<dbReference type="SMART" id="SM00507">
    <property type="entry name" value="HNHc"/>
    <property type="match status" value="1"/>
</dbReference>
<dbReference type="InterPro" id="IPR002711">
    <property type="entry name" value="HNH"/>
</dbReference>
<evidence type="ECO:0000313" key="2">
    <source>
        <dbReference type="EMBL" id="MVX66476.1"/>
    </source>
</evidence>
<dbReference type="InterPro" id="IPR003615">
    <property type="entry name" value="HNH_nuc"/>
</dbReference>
<dbReference type="InterPro" id="IPR004919">
    <property type="entry name" value="GmrSD_N"/>
</dbReference>
<dbReference type="PANTHER" id="PTHR39639:SF1">
    <property type="entry name" value="DUF262 DOMAIN-CONTAINING PROTEIN"/>
    <property type="match status" value="1"/>
</dbReference>
<protein>
    <submittedName>
        <fullName evidence="2">DUF262 domain-containing protein</fullName>
    </submittedName>
</protein>
<comment type="caution">
    <text evidence="2">The sequence shown here is derived from an EMBL/GenBank/DDBJ whole genome shotgun (WGS) entry which is preliminary data.</text>
</comment>
<dbReference type="Gene3D" id="1.10.30.50">
    <property type="match status" value="1"/>
</dbReference>
<reference evidence="2" key="1">
    <citation type="submission" date="2019-12" db="EMBL/GenBank/DDBJ databases">
        <title>Microbes associate with the intestines of laboratory mice.</title>
        <authorList>
            <person name="Navarre W."/>
            <person name="Wong E."/>
        </authorList>
    </citation>
    <scope>NUCLEOTIDE SEQUENCE</scope>
    <source>
        <strain evidence="2">NM79_F5</strain>
    </source>
</reference>
<name>A0A964RRH1_9CLOT</name>
<dbReference type="Pfam" id="PF03235">
    <property type="entry name" value="GmrSD_N"/>
    <property type="match status" value="1"/>
</dbReference>